<dbReference type="Pfam" id="PF04784">
    <property type="entry name" value="DUF547"/>
    <property type="match status" value="1"/>
</dbReference>
<feature type="domain" description="DUF547" evidence="2">
    <location>
        <begin position="69"/>
        <end position="169"/>
    </location>
</feature>
<keyword evidence="4" id="KW-1185">Reference proteome</keyword>
<gene>
    <name evidence="3" type="ORF">ACHKAR_11705</name>
</gene>
<dbReference type="RefSeq" id="WP_395417530.1">
    <property type="nucleotide sequence ID" value="NZ_JBIPKE010000017.1"/>
</dbReference>
<name>A0ABW7NC97_9BACT</name>
<keyword evidence="1" id="KW-0732">Signal</keyword>
<proteinExistence type="predicted"/>
<dbReference type="PANTHER" id="PTHR34386">
    <property type="entry name" value="GLUTAREDOXIN"/>
    <property type="match status" value="1"/>
</dbReference>
<protein>
    <submittedName>
        <fullName evidence="3">DUF547 domain-containing protein</fullName>
    </submittedName>
</protein>
<dbReference type="Proteomes" id="UP001610063">
    <property type="component" value="Unassembled WGS sequence"/>
</dbReference>
<accession>A0ABW7NC97</accession>
<feature type="chain" id="PRO_5045498952" evidence="1">
    <location>
        <begin position="19"/>
        <end position="234"/>
    </location>
</feature>
<reference evidence="3 4" key="1">
    <citation type="journal article" date="2013" name="Int. J. Syst. Evol. Microbiol.">
        <title>Marinoscillum luteum sp. nov., isolated from marine sediment.</title>
        <authorList>
            <person name="Cha I.T."/>
            <person name="Park S.J."/>
            <person name="Kim S.J."/>
            <person name="Kim J.G."/>
            <person name="Jung M.Y."/>
            <person name="Shin K.S."/>
            <person name="Kwon K.K."/>
            <person name="Yang S.H."/>
            <person name="Seo Y.S."/>
            <person name="Rhee S.K."/>
        </authorList>
    </citation>
    <scope>NUCLEOTIDE SEQUENCE [LARGE SCALE GENOMIC DNA]</scope>
    <source>
        <strain evidence="3 4">KCTC 23939</strain>
    </source>
</reference>
<evidence type="ECO:0000313" key="3">
    <source>
        <dbReference type="EMBL" id="MFH6984109.1"/>
    </source>
</evidence>
<sequence>MRYFLILTICMSFFEASAQTFFDRADAFFSQYVDEGNVNYALIRKEPRTLNALVKEIAELDLSNKRVTADYLKSFYINAYNILVIKQVVDRYPIAGPLKVEGFFNGIKHTVMGQEMTLDELEKGTLYKQFPDPRLHFVLVCAAKGCPPLASYSYKPTGLDRQLTTRTREVLNLDWFVRVNNGKVQVSQIFEWYKGDFEKDGESVKTFINQYRKPAIEENMKLGSYEYDWALNEQ</sequence>
<evidence type="ECO:0000259" key="2">
    <source>
        <dbReference type="Pfam" id="PF04784"/>
    </source>
</evidence>
<comment type="caution">
    <text evidence="3">The sequence shown here is derived from an EMBL/GenBank/DDBJ whole genome shotgun (WGS) entry which is preliminary data.</text>
</comment>
<feature type="signal peptide" evidence="1">
    <location>
        <begin position="1"/>
        <end position="18"/>
    </location>
</feature>
<organism evidence="3 4">
    <name type="scientific">Marinoscillum luteum</name>
    <dbReference type="NCBI Taxonomy" id="861051"/>
    <lineage>
        <taxon>Bacteria</taxon>
        <taxon>Pseudomonadati</taxon>
        <taxon>Bacteroidota</taxon>
        <taxon>Cytophagia</taxon>
        <taxon>Cytophagales</taxon>
        <taxon>Reichenbachiellaceae</taxon>
        <taxon>Marinoscillum</taxon>
    </lineage>
</organism>
<evidence type="ECO:0000256" key="1">
    <source>
        <dbReference type="SAM" id="SignalP"/>
    </source>
</evidence>
<dbReference type="InterPro" id="IPR051548">
    <property type="entry name" value="Grx-like_ET"/>
</dbReference>
<dbReference type="InterPro" id="IPR006869">
    <property type="entry name" value="DUF547"/>
</dbReference>
<dbReference type="EMBL" id="JBIPKE010000017">
    <property type="protein sequence ID" value="MFH6984109.1"/>
    <property type="molecule type" value="Genomic_DNA"/>
</dbReference>
<dbReference type="PANTHER" id="PTHR34386:SF1">
    <property type="entry name" value="GLUTAREDOXIN-LIKE PROTEIN NRDH"/>
    <property type="match status" value="1"/>
</dbReference>
<evidence type="ECO:0000313" key="4">
    <source>
        <dbReference type="Proteomes" id="UP001610063"/>
    </source>
</evidence>